<dbReference type="SUPFAM" id="SSF56219">
    <property type="entry name" value="DNase I-like"/>
    <property type="match status" value="1"/>
</dbReference>
<dbReference type="InterPro" id="IPR005135">
    <property type="entry name" value="Endo/exonuclease/phosphatase"/>
</dbReference>
<sequence length="876" mass="97116">MLSARSGSGGSVFAFVRFKLEREAFRAIKKGSGMFLGGRRLVVFTAKDSRRARDGVRGVSDVRPLKDRGVSDPREFAFINGRSFKEVVLGGGSKHLPDSDMPSRLAAVVGVSEGSKDRNELEGDGVLNDLVMSDKDVELSSGSVMFSKSISLSVDIPECEMAWLNYSVVGKVKPGFSCNAIQNALCEVNISSELFNKWFFSLVAWMDFNEDREFMSWFRLEEVPLALRHVNFFRAVGDSFGSFVSIRECTSKRWNLEVAWIRIRSKSLYGIPVWLKGVCNGISFSIRVSLEPVSDGFFAGVLSPSGSASRSLDEEDDDVSSSPILDIVPDSFGPTMVFNDNNGEAAPYYREERTVCVDSPHASKNVRFVGSLNFLARGKQLQTIGSHSGPVDVSVDLGLADCERADPEGLVSQSPCVNKWIKPNKSKKGNRSLAQRNKKKDKRKFKFCGQNVVLEPIRDKPEFGEGQSKHTSGSCNDDEESDPEAEADWSAASQIISWNVRGLGRPEKKRSVRSLVTKECPSLICIHESKMAEFNNKSLKALWGKGSFSSEFVSSVGSAGGLVMLWSDKVFQLDSVIKNDRFIILFGSMSGISRKVALASVYDPNSESERRDFFANFSEIVNQHDFLWVVAGDFNVVTCEEERIGLSFSASSSQDFHGAPISVLLKDVKKDLREWQKLNCNKGVADINRVEGEIQPLEEGWAANLNDVSVSRWEMGSWRHASALWKHIIKPLSPHSSDFHVWAANSGFVLGNGANISFWHTEWILGHTLKVSFPRIFALAVNKLGTSSIALSDIIMAPNMATVPCKTAAPHQLRRYFFQIGNITRGQTNWMVTHILKESNSMADELAKAGIALLSDSSLDLLRSRDSWQLFALFPW</sequence>
<dbReference type="InterPro" id="IPR012677">
    <property type="entry name" value="Nucleotide-bd_a/b_plait_sf"/>
</dbReference>
<dbReference type="GO" id="GO:0008311">
    <property type="term" value="F:double-stranded DNA 3'-5' DNA exonuclease activity"/>
    <property type="evidence" value="ECO:0007669"/>
    <property type="project" value="TreeGrafter"/>
</dbReference>
<dbReference type="GO" id="GO:0006284">
    <property type="term" value="P:base-excision repair"/>
    <property type="evidence" value="ECO:0007669"/>
    <property type="project" value="TreeGrafter"/>
</dbReference>
<keyword evidence="4" id="KW-0378">Hydrolase</keyword>
<dbReference type="GO" id="GO:0008081">
    <property type="term" value="F:phosphoric diester hydrolase activity"/>
    <property type="evidence" value="ECO:0007669"/>
    <property type="project" value="TreeGrafter"/>
</dbReference>
<evidence type="ECO:0000256" key="3">
    <source>
        <dbReference type="ARBA" id="ARBA00022723"/>
    </source>
</evidence>
<feature type="region of interest" description="Disordered" evidence="6">
    <location>
        <begin position="421"/>
        <end position="442"/>
    </location>
</feature>
<dbReference type="STRING" id="93759.A0A1R3HID3"/>
<dbReference type="Pfam" id="PF03372">
    <property type="entry name" value="Exo_endo_phos"/>
    <property type="match status" value="1"/>
</dbReference>
<dbReference type="InterPro" id="IPR035979">
    <property type="entry name" value="RBD_domain_sf"/>
</dbReference>
<protein>
    <submittedName>
        <fullName evidence="8">Endonuclease/exonuclease/phosphatase</fullName>
    </submittedName>
</protein>
<dbReference type="GO" id="GO:0003906">
    <property type="term" value="F:DNA-(apurinic or apyrimidinic site) endonuclease activity"/>
    <property type="evidence" value="ECO:0007669"/>
    <property type="project" value="TreeGrafter"/>
</dbReference>
<dbReference type="InterPro" id="IPR036691">
    <property type="entry name" value="Endo/exonu/phosph_ase_sf"/>
</dbReference>
<dbReference type="GO" id="GO:0046872">
    <property type="term" value="F:metal ion binding"/>
    <property type="evidence" value="ECO:0007669"/>
    <property type="project" value="UniProtKB-KW"/>
</dbReference>
<dbReference type="OrthoDB" id="1881450at2759"/>
<comment type="caution">
    <text evidence="8">The sequence shown here is derived from an EMBL/GenBank/DDBJ whole genome shotgun (WGS) entry which is preliminary data.</text>
</comment>
<feature type="compositionally biased region" description="Acidic residues" evidence="6">
    <location>
        <begin position="476"/>
        <end position="486"/>
    </location>
</feature>
<dbReference type="EMBL" id="AWUE01020044">
    <property type="protein sequence ID" value="OMO70091.1"/>
    <property type="molecule type" value="Genomic_DNA"/>
</dbReference>
<reference evidence="9" key="1">
    <citation type="submission" date="2013-09" db="EMBL/GenBank/DDBJ databases">
        <title>Corchorus olitorius genome sequencing.</title>
        <authorList>
            <person name="Alam M."/>
            <person name="Haque M.S."/>
            <person name="Islam M.S."/>
            <person name="Emdad E.M."/>
            <person name="Islam M.M."/>
            <person name="Ahmed B."/>
            <person name="Halim A."/>
            <person name="Hossen Q.M.M."/>
            <person name="Hossain M.Z."/>
            <person name="Ahmed R."/>
            <person name="Khan M.M."/>
            <person name="Islam R."/>
            <person name="Rashid M.M."/>
            <person name="Khan S.A."/>
            <person name="Rahman M.S."/>
            <person name="Alam M."/>
            <person name="Yahiya A.S."/>
            <person name="Khan M.S."/>
            <person name="Azam M.S."/>
            <person name="Haque T."/>
            <person name="Lashkar M.Z.H."/>
            <person name="Akhand A.I."/>
            <person name="Morshed G."/>
            <person name="Roy S."/>
            <person name="Uddin K.S."/>
            <person name="Rabeya T."/>
            <person name="Hossain A.S."/>
            <person name="Chowdhury A."/>
            <person name="Snigdha A.R."/>
            <person name="Mortoza M.S."/>
            <person name="Matin S.A."/>
            <person name="Hoque S.M.E."/>
            <person name="Islam M.K."/>
            <person name="Roy D.K."/>
            <person name="Haider R."/>
            <person name="Moosa M.M."/>
            <person name="Elias S.M."/>
            <person name="Hasan A.M."/>
            <person name="Jahan S."/>
            <person name="Shafiuddin M."/>
            <person name="Mahmood N."/>
            <person name="Shommy N.S."/>
        </authorList>
    </citation>
    <scope>NUCLEOTIDE SEQUENCE [LARGE SCALE GENOMIC DNA]</scope>
    <source>
        <strain evidence="9">cv. O-4</strain>
    </source>
</reference>
<evidence type="ECO:0000256" key="4">
    <source>
        <dbReference type="ARBA" id="ARBA00022801"/>
    </source>
</evidence>
<keyword evidence="3" id="KW-0479">Metal-binding</keyword>
<evidence type="ECO:0000313" key="9">
    <source>
        <dbReference type="Proteomes" id="UP000187203"/>
    </source>
</evidence>
<dbReference type="SUPFAM" id="SSF54928">
    <property type="entry name" value="RNA-binding domain, RBD"/>
    <property type="match status" value="1"/>
</dbReference>
<dbReference type="PANTHER" id="PTHR22748">
    <property type="entry name" value="AP ENDONUCLEASE"/>
    <property type="match status" value="1"/>
</dbReference>
<keyword evidence="5" id="KW-0460">Magnesium</keyword>
<dbReference type="Gene3D" id="3.30.70.330">
    <property type="match status" value="1"/>
</dbReference>
<dbReference type="CDD" id="cd00590">
    <property type="entry name" value="RRM_SF"/>
    <property type="match status" value="1"/>
</dbReference>
<feature type="region of interest" description="Disordered" evidence="6">
    <location>
        <begin position="459"/>
        <end position="486"/>
    </location>
</feature>
<dbReference type="InterPro" id="IPR004808">
    <property type="entry name" value="AP_endonuc_1"/>
</dbReference>
<comment type="cofactor">
    <cofactor evidence="1">
        <name>Mg(2+)</name>
        <dbReference type="ChEBI" id="CHEBI:18420"/>
    </cofactor>
</comment>
<dbReference type="AlphaFoldDB" id="A0A1R3HID3"/>
<keyword evidence="8" id="KW-0540">Nuclease</keyword>
<evidence type="ECO:0000259" key="7">
    <source>
        <dbReference type="Pfam" id="PF03372"/>
    </source>
</evidence>
<proteinExistence type="inferred from homology"/>
<dbReference type="GO" id="GO:0005634">
    <property type="term" value="C:nucleus"/>
    <property type="evidence" value="ECO:0007669"/>
    <property type="project" value="TreeGrafter"/>
</dbReference>
<feature type="compositionally biased region" description="Basic residues" evidence="6">
    <location>
        <begin position="422"/>
        <end position="442"/>
    </location>
</feature>
<evidence type="ECO:0000256" key="5">
    <source>
        <dbReference type="ARBA" id="ARBA00022842"/>
    </source>
</evidence>
<gene>
    <name evidence="8" type="ORF">COLO4_28775</name>
</gene>
<keyword evidence="9" id="KW-1185">Reference proteome</keyword>
<dbReference type="Gene3D" id="3.60.10.10">
    <property type="entry name" value="Endonuclease/exonuclease/phosphatase"/>
    <property type="match status" value="1"/>
</dbReference>
<evidence type="ECO:0000313" key="8">
    <source>
        <dbReference type="EMBL" id="OMO70091.1"/>
    </source>
</evidence>
<evidence type="ECO:0000256" key="2">
    <source>
        <dbReference type="ARBA" id="ARBA00007092"/>
    </source>
</evidence>
<organism evidence="8 9">
    <name type="scientific">Corchorus olitorius</name>
    <dbReference type="NCBI Taxonomy" id="93759"/>
    <lineage>
        <taxon>Eukaryota</taxon>
        <taxon>Viridiplantae</taxon>
        <taxon>Streptophyta</taxon>
        <taxon>Embryophyta</taxon>
        <taxon>Tracheophyta</taxon>
        <taxon>Spermatophyta</taxon>
        <taxon>Magnoliopsida</taxon>
        <taxon>eudicotyledons</taxon>
        <taxon>Gunneridae</taxon>
        <taxon>Pentapetalae</taxon>
        <taxon>rosids</taxon>
        <taxon>malvids</taxon>
        <taxon>Malvales</taxon>
        <taxon>Malvaceae</taxon>
        <taxon>Grewioideae</taxon>
        <taxon>Apeibeae</taxon>
        <taxon>Corchorus</taxon>
    </lineage>
</organism>
<feature type="domain" description="Endonuclease/exonuclease/phosphatase" evidence="7">
    <location>
        <begin position="496"/>
        <end position="638"/>
    </location>
</feature>
<keyword evidence="8" id="KW-0255">Endonuclease</keyword>
<name>A0A1R3HID3_9ROSI</name>
<dbReference type="PANTHER" id="PTHR22748:SF11">
    <property type="entry name" value="OS07G0184032 PROTEIN"/>
    <property type="match status" value="1"/>
</dbReference>
<dbReference type="GO" id="GO:0003676">
    <property type="term" value="F:nucleic acid binding"/>
    <property type="evidence" value="ECO:0007669"/>
    <property type="project" value="InterPro"/>
</dbReference>
<dbReference type="Proteomes" id="UP000187203">
    <property type="component" value="Unassembled WGS sequence"/>
</dbReference>
<evidence type="ECO:0000256" key="6">
    <source>
        <dbReference type="SAM" id="MobiDB-lite"/>
    </source>
</evidence>
<evidence type="ECO:0000256" key="1">
    <source>
        <dbReference type="ARBA" id="ARBA00001946"/>
    </source>
</evidence>
<comment type="similarity">
    <text evidence="2">Belongs to the DNA repair enzymes AP/ExoA family.</text>
</comment>
<accession>A0A1R3HID3</accession>